<name>A0A0G0MQY3_9BACT</name>
<dbReference type="InterPro" id="IPR013216">
    <property type="entry name" value="Methyltransf_11"/>
</dbReference>
<dbReference type="InterPro" id="IPR029063">
    <property type="entry name" value="SAM-dependent_MTases_sf"/>
</dbReference>
<dbReference type="CDD" id="cd02440">
    <property type="entry name" value="AdoMet_MTases"/>
    <property type="match status" value="1"/>
</dbReference>
<accession>A0A0G0MQY3</accession>
<dbReference type="GO" id="GO:0008757">
    <property type="term" value="F:S-adenosylmethionine-dependent methyltransferase activity"/>
    <property type="evidence" value="ECO:0007669"/>
    <property type="project" value="InterPro"/>
</dbReference>
<feature type="domain" description="Methyltransferase type 11" evidence="1">
    <location>
        <begin position="35"/>
        <end position="118"/>
    </location>
</feature>
<reference evidence="2 3" key="1">
    <citation type="journal article" date="2015" name="Nature">
        <title>rRNA introns, odd ribosomes, and small enigmatic genomes across a large radiation of phyla.</title>
        <authorList>
            <person name="Brown C.T."/>
            <person name="Hug L.A."/>
            <person name="Thomas B.C."/>
            <person name="Sharon I."/>
            <person name="Castelle C.J."/>
            <person name="Singh A."/>
            <person name="Wilkins M.J."/>
            <person name="Williams K.H."/>
            <person name="Banfield J.F."/>
        </authorList>
    </citation>
    <scope>NUCLEOTIDE SEQUENCE [LARGE SCALE GENOMIC DNA]</scope>
</reference>
<organism evidence="2 3">
    <name type="scientific">candidate division WS6 bacterium GW2011_GWF2_39_15</name>
    <dbReference type="NCBI Taxonomy" id="1619100"/>
    <lineage>
        <taxon>Bacteria</taxon>
        <taxon>Candidatus Dojkabacteria</taxon>
    </lineage>
</organism>
<sequence>MNLHPRNFYNPVKQKQRRYDKIVSLLRLKPTDTVLNVGCGEGLTFETFNNTNPITGVDLFKEGKIHRKDFKYVQITGKGELPFKDKEFDAVVCIGVLEHVKPFEALQKTCNEIERVGKKFLILVPDYNTLIEPHYAFPFFQHLPIPIQKWLHKMLNLRLELDKRRENPYEEINYYPTKKWLGLFKEAKYTIHKHIGILITNLIIWKS</sequence>
<proteinExistence type="predicted"/>
<dbReference type="STRING" id="1619100.UT34_C0002G0055"/>
<dbReference type="GO" id="GO:0032259">
    <property type="term" value="P:methylation"/>
    <property type="evidence" value="ECO:0007669"/>
    <property type="project" value="UniProtKB-KW"/>
</dbReference>
<comment type="caution">
    <text evidence="2">The sequence shown here is derived from an EMBL/GenBank/DDBJ whole genome shotgun (WGS) entry which is preliminary data.</text>
</comment>
<evidence type="ECO:0000313" key="3">
    <source>
        <dbReference type="Proteomes" id="UP000034799"/>
    </source>
</evidence>
<dbReference type="EMBL" id="LBWK01000002">
    <property type="protein sequence ID" value="KKR05548.1"/>
    <property type="molecule type" value="Genomic_DNA"/>
</dbReference>
<dbReference type="AlphaFoldDB" id="A0A0G0MQY3"/>
<evidence type="ECO:0000313" key="2">
    <source>
        <dbReference type="EMBL" id="KKR05548.1"/>
    </source>
</evidence>
<dbReference type="Gene3D" id="3.40.50.150">
    <property type="entry name" value="Vaccinia Virus protein VP39"/>
    <property type="match status" value="1"/>
</dbReference>
<gene>
    <name evidence="2" type="ORF">UT34_C0002G0055</name>
</gene>
<dbReference type="Pfam" id="PF08241">
    <property type="entry name" value="Methyltransf_11"/>
    <property type="match status" value="1"/>
</dbReference>
<keyword evidence="2" id="KW-0808">Transferase</keyword>
<evidence type="ECO:0000259" key="1">
    <source>
        <dbReference type="Pfam" id="PF08241"/>
    </source>
</evidence>
<protein>
    <submittedName>
        <fullName evidence="2">Methyltransferase type 11</fullName>
    </submittedName>
</protein>
<dbReference type="SUPFAM" id="SSF53335">
    <property type="entry name" value="S-adenosyl-L-methionine-dependent methyltransferases"/>
    <property type="match status" value="1"/>
</dbReference>
<dbReference type="Proteomes" id="UP000034799">
    <property type="component" value="Unassembled WGS sequence"/>
</dbReference>
<keyword evidence="2" id="KW-0489">Methyltransferase</keyword>